<feature type="domain" description="Helicase ATP-binding" evidence="10">
    <location>
        <begin position="226"/>
        <end position="397"/>
    </location>
</feature>
<evidence type="ECO:0000256" key="5">
    <source>
        <dbReference type="ARBA" id="ARBA00022806"/>
    </source>
</evidence>
<reference evidence="12" key="1">
    <citation type="submission" date="2021-04" db="EMBL/GenBank/DDBJ databases">
        <authorList>
            <person name="Chebbi M.A.C M."/>
        </authorList>
    </citation>
    <scope>NUCLEOTIDE SEQUENCE</scope>
</reference>
<evidence type="ECO:0000256" key="4">
    <source>
        <dbReference type="ARBA" id="ARBA00022801"/>
    </source>
</evidence>
<dbReference type="PROSITE" id="PS51192">
    <property type="entry name" value="HELICASE_ATP_BIND_1"/>
    <property type="match status" value="1"/>
</dbReference>
<dbReference type="PANTHER" id="PTHR47161:SF1">
    <property type="entry name" value="LYMPHOID-SPECIFIC HELICASE"/>
    <property type="match status" value="1"/>
</dbReference>
<dbReference type="PROSITE" id="PS51194">
    <property type="entry name" value="HELICASE_CTER"/>
    <property type="match status" value="1"/>
</dbReference>
<feature type="domain" description="Helicase C-terminal" evidence="11">
    <location>
        <begin position="623"/>
        <end position="789"/>
    </location>
</feature>
<evidence type="ECO:0000256" key="8">
    <source>
        <dbReference type="ARBA" id="ARBA00023242"/>
    </source>
</evidence>
<dbReference type="SUPFAM" id="SSF52540">
    <property type="entry name" value="P-loop containing nucleoside triphosphate hydrolases"/>
    <property type="match status" value="2"/>
</dbReference>
<dbReference type="InterPro" id="IPR038718">
    <property type="entry name" value="SNF2-like_sf"/>
</dbReference>
<evidence type="ECO:0000313" key="13">
    <source>
        <dbReference type="Proteomes" id="UP000786811"/>
    </source>
</evidence>
<dbReference type="Gene3D" id="3.40.50.300">
    <property type="entry name" value="P-loop containing nucleotide triphosphate hydrolases"/>
    <property type="match status" value="1"/>
</dbReference>
<evidence type="ECO:0000259" key="10">
    <source>
        <dbReference type="PROSITE" id="PS51192"/>
    </source>
</evidence>
<keyword evidence="8" id="KW-0539">Nucleus</keyword>
<comment type="caution">
    <text evidence="12">The sequence shown here is derived from an EMBL/GenBank/DDBJ whole genome shotgun (WGS) entry which is preliminary data.</text>
</comment>
<dbReference type="Pfam" id="PF00176">
    <property type="entry name" value="SNF2-rel_dom"/>
    <property type="match status" value="1"/>
</dbReference>
<dbReference type="PANTHER" id="PTHR47161">
    <property type="entry name" value="LYMPHOID-SPECIFIC HELICASE"/>
    <property type="match status" value="1"/>
</dbReference>
<evidence type="ECO:0000256" key="6">
    <source>
        <dbReference type="ARBA" id="ARBA00022840"/>
    </source>
</evidence>
<name>A0A8J2HRA8_COTCN</name>
<evidence type="ECO:0000256" key="1">
    <source>
        <dbReference type="ARBA" id="ARBA00004123"/>
    </source>
</evidence>
<dbReference type="GO" id="GO:0005721">
    <property type="term" value="C:pericentric heterochromatin"/>
    <property type="evidence" value="ECO:0007669"/>
    <property type="project" value="TreeGrafter"/>
</dbReference>
<comment type="subcellular location">
    <subcellularLocation>
        <location evidence="1">Nucleus</location>
    </subcellularLocation>
</comment>
<dbReference type="SMART" id="SM00487">
    <property type="entry name" value="DEXDc"/>
    <property type="match status" value="1"/>
</dbReference>
<keyword evidence="7" id="KW-0175">Coiled coil</keyword>
<evidence type="ECO:0000256" key="3">
    <source>
        <dbReference type="ARBA" id="ARBA00022741"/>
    </source>
</evidence>
<dbReference type="GO" id="GO:0031508">
    <property type="term" value="P:pericentric heterochromatin formation"/>
    <property type="evidence" value="ECO:0007669"/>
    <property type="project" value="TreeGrafter"/>
</dbReference>
<dbReference type="InterPro" id="IPR014001">
    <property type="entry name" value="Helicase_ATP-bd"/>
</dbReference>
<evidence type="ECO:0000256" key="9">
    <source>
        <dbReference type="SAM" id="MobiDB-lite"/>
    </source>
</evidence>
<dbReference type="GO" id="GO:0005524">
    <property type="term" value="F:ATP binding"/>
    <property type="evidence" value="ECO:0007669"/>
    <property type="project" value="UniProtKB-KW"/>
</dbReference>
<dbReference type="GO" id="GO:0016787">
    <property type="term" value="F:hydrolase activity"/>
    <property type="evidence" value="ECO:0007669"/>
    <property type="project" value="UniProtKB-KW"/>
</dbReference>
<dbReference type="FunFam" id="3.40.50.10810:FF:000015">
    <property type="entry name" value="lymphoid-specific helicase isoform X1"/>
    <property type="match status" value="1"/>
</dbReference>
<comment type="similarity">
    <text evidence="2">Belongs to the SNF2/RAD54 helicase family.</text>
</comment>
<evidence type="ECO:0000256" key="2">
    <source>
        <dbReference type="ARBA" id="ARBA00007025"/>
    </source>
</evidence>
<dbReference type="AlphaFoldDB" id="A0A8J2HRA8"/>
<evidence type="ECO:0000313" key="12">
    <source>
        <dbReference type="EMBL" id="CAG5109214.1"/>
    </source>
</evidence>
<keyword evidence="3" id="KW-0547">Nucleotide-binding</keyword>
<dbReference type="GO" id="GO:0004386">
    <property type="term" value="F:helicase activity"/>
    <property type="evidence" value="ECO:0007669"/>
    <property type="project" value="UniProtKB-KW"/>
</dbReference>
<dbReference type="Pfam" id="PF00271">
    <property type="entry name" value="Helicase_C"/>
    <property type="match status" value="1"/>
</dbReference>
<dbReference type="Gene3D" id="3.40.50.10810">
    <property type="entry name" value="Tandem AAA-ATPase domain"/>
    <property type="match status" value="1"/>
</dbReference>
<feature type="compositionally biased region" description="Basic residues" evidence="9">
    <location>
        <begin position="117"/>
        <end position="135"/>
    </location>
</feature>
<gene>
    <name evidence="12" type="ORF">HICCMSTLAB_LOCUS13850</name>
</gene>
<keyword evidence="13" id="KW-1185">Reference proteome</keyword>
<evidence type="ECO:0000259" key="11">
    <source>
        <dbReference type="PROSITE" id="PS51194"/>
    </source>
</evidence>
<feature type="region of interest" description="Disordered" evidence="9">
    <location>
        <begin position="108"/>
        <end position="178"/>
    </location>
</feature>
<feature type="region of interest" description="Disordered" evidence="9">
    <location>
        <begin position="63"/>
        <end position="86"/>
    </location>
</feature>
<dbReference type="GO" id="GO:0005634">
    <property type="term" value="C:nucleus"/>
    <property type="evidence" value="ECO:0007669"/>
    <property type="project" value="UniProtKB-SubCell"/>
</dbReference>
<keyword evidence="4" id="KW-0378">Hydrolase</keyword>
<accession>A0A8J2HRA8</accession>
<keyword evidence="5 12" id="KW-0347">Helicase</keyword>
<dbReference type="InterPro" id="IPR000330">
    <property type="entry name" value="SNF2_N"/>
</dbReference>
<dbReference type="SMART" id="SM00490">
    <property type="entry name" value="HELICc"/>
    <property type="match status" value="1"/>
</dbReference>
<organism evidence="12 13">
    <name type="scientific">Cotesia congregata</name>
    <name type="common">Parasitoid wasp</name>
    <name type="synonym">Apanteles congregatus</name>
    <dbReference type="NCBI Taxonomy" id="51543"/>
    <lineage>
        <taxon>Eukaryota</taxon>
        <taxon>Metazoa</taxon>
        <taxon>Ecdysozoa</taxon>
        <taxon>Arthropoda</taxon>
        <taxon>Hexapoda</taxon>
        <taxon>Insecta</taxon>
        <taxon>Pterygota</taxon>
        <taxon>Neoptera</taxon>
        <taxon>Endopterygota</taxon>
        <taxon>Hymenoptera</taxon>
        <taxon>Apocrita</taxon>
        <taxon>Ichneumonoidea</taxon>
        <taxon>Braconidae</taxon>
        <taxon>Microgastrinae</taxon>
        <taxon>Cotesia</taxon>
    </lineage>
</organism>
<dbReference type="Proteomes" id="UP000786811">
    <property type="component" value="Unassembled WGS sequence"/>
</dbReference>
<dbReference type="InterPro" id="IPR027417">
    <property type="entry name" value="P-loop_NTPase"/>
</dbReference>
<dbReference type="GO" id="GO:0044027">
    <property type="term" value="P:negative regulation of gene expression via chromosomal CpG island methylation"/>
    <property type="evidence" value="ECO:0007669"/>
    <property type="project" value="TreeGrafter"/>
</dbReference>
<dbReference type="OrthoDB" id="448448at2759"/>
<feature type="region of interest" description="Disordered" evidence="9">
    <location>
        <begin position="19"/>
        <end position="47"/>
    </location>
</feature>
<dbReference type="InterPro" id="IPR049730">
    <property type="entry name" value="SNF2/RAD54-like_C"/>
</dbReference>
<dbReference type="EMBL" id="CAJNRD030001124">
    <property type="protein sequence ID" value="CAG5109214.1"/>
    <property type="molecule type" value="Genomic_DNA"/>
</dbReference>
<dbReference type="GO" id="GO:0006346">
    <property type="term" value="P:DNA methylation-dependent constitutive heterochromatin formation"/>
    <property type="evidence" value="ECO:0007669"/>
    <property type="project" value="TreeGrafter"/>
</dbReference>
<dbReference type="InterPro" id="IPR001650">
    <property type="entry name" value="Helicase_C-like"/>
</dbReference>
<protein>
    <submittedName>
        <fullName evidence="12">Similar to HELLS: Lymphoid-specific helicase (Homo sapiens)</fullName>
    </submittedName>
</protein>
<dbReference type="GO" id="GO:0003682">
    <property type="term" value="F:chromatin binding"/>
    <property type="evidence" value="ECO:0007669"/>
    <property type="project" value="TreeGrafter"/>
</dbReference>
<keyword evidence="6" id="KW-0067">ATP-binding</keyword>
<sequence length="829" mass="95897">METTNVLKDITESNNVVKASDIDVDEDSGFSSRPDTNDDKNDSNDNLICNDVKFSTIKIEEPRVKKTRPETEEKRAREEDYQRQRKEQAYNSLKHLLKKSKFYSNFIKANVNNPKKSPVKRGRSPTRNSFKKRKKSDFSDDDVENSPPKKTRFSQRTLLKKIEKINNKTKGPKNKKLNLSLSDIEDELNAKSDDEEKNEEEKKFEAPIYFTGQLHPYQTVGLDWLRALHKNGLNGILADEMGLGKTIQVIALICWLIEIRVPGPYLIIAPLSTIPNWEAEFKRFAPELPVYVLHGTLEARKAVAKKIKTKKTIHGFKTHPIVLTTYDVALRDANTVLRDYNWRYMVVDEGQRIKNHNSQLACALRTVNSVHRLILTGTPLQNDLNELWALLNFLQPDIFNDLDVFQSWFDIKEMLDEAGAEKILEQEKQKNIVSMLREILKPFMLRRVKEEVGLNLPNKKEMIVYAPITEIQRELYTAVLNYDCHVLSMKPREPAIIESPADGRRPKRACSMRNKYSENYFNPLDLKDMDGDINALKSEKKPDILDDKHLTEGQRKILSTWINYTDIDERNKDYFIRLNFSGNRYPLYRKIVDHPYLVHWPKSATGYLQIDENLIKSSGKLLVLDAMLHKLHAKGHKVLIFSTLVMLLDLLEEYLTLREWNYVTLSGRTKIEERDENIYKFNNDPDVFLFLLSTRAGGLGLNLAAADTVIIYDSDWNPQVDIQAMARCHRIGQTRPVVIYKLCTKGTIDETVMNRALAKRNLEKMVISKELEPSINITANFVEELRRLFNSSNDIVITSKKQVYSDAELEKILDRSDLFKVNSENSLKN</sequence>
<dbReference type="CDD" id="cd18793">
    <property type="entry name" value="SF2_C_SNF"/>
    <property type="match status" value="1"/>
</dbReference>
<evidence type="ECO:0000256" key="7">
    <source>
        <dbReference type="ARBA" id="ARBA00023054"/>
    </source>
</evidence>
<proteinExistence type="inferred from homology"/>